<gene>
    <name evidence="3" type="ORF">SAMN04487772_1495</name>
</gene>
<accession>A0A1I0G8L0</accession>
<dbReference type="EMBL" id="FOHN01000049">
    <property type="protein sequence ID" value="SET66247.1"/>
    <property type="molecule type" value="Genomic_DNA"/>
</dbReference>
<dbReference type="STRING" id="29364.SAMN04487772_1495"/>
<dbReference type="Proteomes" id="UP000199800">
    <property type="component" value="Unassembled WGS sequence"/>
</dbReference>
<dbReference type="Pfam" id="PF07179">
    <property type="entry name" value="SseB"/>
    <property type="match status" value="1"/>
</dbReference>
<evidence type="ECO:0000256" key="1">
    <source>
        <dbReference type="SAM" id="MobiDB-lite"/>
    </source>
</evidence>
<feature type="domain" description="SseB protein N-terminal" evidence="2">
    <location>
        <begin position="268"/>
        <end position="368"/>
    </location>
</feature>
<feature type="compositionally biased region" description="Basic and acidic residues" evidence="1">
    <location>
        <begin position="20"/>
        <end position="40"/>
    </location>
</feature>
<proteinExistence type="predicted"/>
<sequence length="391" mass="45555">MGLKDLFRKKDVADDEINVTEDKAEEAKETQETVKEEAPKAQEIQEAVPQMEQPQQEIPAKMITNERRQEIGPIIFKSHIEESDLEPLSIQETIFLLVSVDHFQEESEEGVENYEEKCELLDRVLAKKLSEAEVLYMTFDAGTNLPYITQGCVEIYSEVEYAQDAVRHYGEQYRAVTICEIRKDDSKLPDKMSVFEFLYYLGMEHLLIDNGRYKTVVNREDVLAVTDKNPEYDLNKPIRNPRFRYALIEFFQEVKWPVTYEKREEVIHEKEDKMLAQLKKARFIVPMLYEGEQQASADRKQVVPEAGRNMAIPKLETADHIAFTPIFSDWTEFIKIYPSDRWNGLVLSFEEAITLNPEIGIVINPAGENLIMNQQSFEALKMREDNQQKEH</sequence>
<name>A0A1I0G8L0_9FIRM</name>
<protein>
    <submittedName>
        <fullName evidence="3">SseB protein N-terminal domain-containing protein</fullName>
    </submittedName>
</protein>
<evidence type="ECO:0000313" key="4">
    <source>
        <dbReference type="Proteomes" id="UP000199800"/>
    </source>
</evidence>
<evidence type="ECO:0000313" key="3">
    <source>
        <dbReference type="EMBL" id="SET66247.1"/>
    </source>
</evidence>
<dbReference type="AlphaFoldDB" id="A0A1I0G8L0"/>
<feature type="region of interest" description="Disordered" evidence="1">
    <location>
        <begin position="18"/>
        <end position="58"/>
    </location>
</feature>
<evidence type="ECO:0000259" key="2">
    <source>
        <dbReference type="Pfam" id="PF07179"/>
    </source>
</evidence>
<dbReference type="RefSeq" id="WP_092479258.1">
    <property type="nucleotide sequence ID" value="NZ_FOHN01000049.1"/>
</dbReference>
<organism evidence="3 4">
    <name type="scientific">[Clostridium] polysaccharolyticum</name>
    <dbReference type="NCBI Taxonomy" id="29364"/>
    <lineage>
        <taxon>Bacteria</taxon>
        <taxon>Bacillati</taxon>
        <taxon>Bacillota</taxon>
        <taxon>Clostridia</taxon>
        <taxon>Lachnospirales</taxon>
        <taxon>Lachnospiraceae</taxon>
    </lineage>
</organism>
<reference evidence="3 4" key="1">
    <citation type="submission" date="2016-10" db="EMBL/GenBank/DDBJ databases">
        <authorList>
            <person name="de Groot N.N."/>
        </authorList>
    </citation>
    <scope>NUCLEOTIDE SEQUENCE [LARGE SCALE GENOMIC DNA]</scope>
    <source>
        <strain evidence="3 4">DSM 1801</strain>
    </source>
</reference>
<dbReference type="InterPro" id="IPR009839">
    <property type="entry name" value="SseB_N"/>
</dbReference>
<keyword evidence="4" id="KW-1185">Reference proteome</keyword>
<dbReference type="OrthoDB" id="2057977at2"/>